<gene>
    <name evidence="5" type="primary">gldM</name>
    <name evidence="5" type="ORF">JM658_11320</name>
</gene>
<dbReference type="NCBIfam" id="TIGR03517">
    <property type="entry name" value="GldM_gliding"/>
    <property type="match status" value="1"/>
</dbReference>
<evidence type="ECO:0000313" key="6">
    <source>
        <dbReference type="Proteomes" id="UP000829517"/>
    </source>
</evidence>
<dbReference type="Pfam" id="PF12081">
    <property type="entry name" value="GldM_1st"/>
    <property type="match status" value="1"/>
</dbReference>
<feature type="domain" description="Gliding motility-associated protein GldM C-terminal" evidence="1">
    <location>
        <begin position="427"/>
        <end position="531"/>
    </location>
</feature>
<evidence type="ECO:0000259" key="2">
    <source>
        <dbReference type="Pfam" id="PF12081"/>
    </source>
</evidence>
<evidence type="ECO:0000313" key="5">
    <source>
        <dbReference type="EMBL" id="MCF8715418.1"/>
    </source>
</evidence>
<proteinExistence type="predicted"/>
<organism evidence="5 6">
    <name type="scientific">Joostella atrarenae</name>
    <dbReference type="NCBI Taxonomy" id="679257"/>
    <lineage>
        <taxon>Bacteria</taxon>
        <taxon>Pseudomonadati</taxon>
        <taxon>Bacteroidota</taxon>
        <taxon>Flavobacteriia</taxon>
        <taxon>Flavobacteriales</taxon>
        <taxon>Flavobacteriaceae</taxon>
        <taxon>Joostella</taxon>
    </lineage>
</organism>
<comment type="caution">
    <text evidence="5">The sequence shown here is derived from an EMBL/GenBank/DDBJ whole genome shotgun (WGS) entry which is preliminary data.</text>
</comment>
<dbReference type="Pfam" id="PF12080">
    <property type="entry name" value="GldM_4th"/>
    <property type="match status" value="1"/>
</dbReference>
<reference evidence="5 6" key="1">
    <citation type="submission" date="2021-01" db="EMBL/GenBank/DDBJ databases">
        <title>Genome sequencing of Joostella atrarenae M1-2 (= KCTC 23194).</title>
        <authorList>
            <person name="Zakaria M.R."/>
            <person name="Lam M.Q."/>
            <person name="Chong C.S."/>
        </authorList>
    </citation>
    <scope>NUCLEOTIDE SEQUENCE [LARGE SCALE GENOMIC DNA]</scope>
    <source>
        <strain evidence="5 6">M1-2</strain>
    </source>
</reference>
<dbReference type="InterPro" id="IPR048405">
    <property type="entry name" value="GldM_Ig-like-1"/>
</dbReference>
<keyword evidence="6" id="KW-1185">Reference proteome</keyword>
<feature type="domain" description="Gliding motility-associated protein GldM second immunoglobulin-like" evidence="4">
    <location>
        <begin position="346"/>
        <end position="424"/>
    </location>
</feature>
<evidence type="ECO:0000259" key="3">
    <source>
        <dbReference type="Pfam" id="PF21601"/>
    </source>
</evidence>
<dbReference type="EMBL" id="JAETXX010000007">
    <property type="protein sequence ID" value="MCF8715418.1"/>
    <property type="molecule type" value="Genomic_DNA"/>
</dbReference>
<dbReference type="Pfam" id="PF21601">
    <property type="entry name" value="GldM_2nd"/>
    <property type="match status" value="1"/>
</dbReference>
<dbReference type="Pfam" id="PF21602">
    <property type="entry name" value="GldM_3rd"/>
    <property type="match status" value="1"/>
</dbReference>
<dbReference type="RefSeq" id="WP_236959382.1">
    <property type="nucleotide sequence ID" value="NZ_JAETXX010000007.1"/>
</dbReference>
<evidence type="ECO:0000259" key="1">
    <source>
        <dbReference type="Pfam" id="PF12080"/>
    </source>
</evidence>
<dbReference type="InterPro" id="IPR022720">
    <property type="entry name" value="Motility-assoc_prot_GldM_N"/>
</dbReference>
<accession>A0ABS9J4S2</accession>
<dbReference type="Proteomes" id="UP000829517">
    <property type="component" value="Unassembled WGS sequence"/>
</dbReference>
<feature type="domain" description="Gliding motility-associated protein GldM N-terminal" evidence="2">
    <location>
        <begin position="31"/>
        <end position="233"/>
    </location>
</feature>
<feature type="domain" description="Gliding motility-associated protein GldM first immunoglobulin-like" evidence="3">
    <location>
        <begin position="238"/>
        <end position="340"/>
    </location>
</feature>
<protein>
    <submittedName>
        <fullName evidence="5">Gliding motility protein GldM</fullName>
    </submittedName>
</protein>
<sequence length="533" mass="59034">MAGGSLSPRQKMINLMYLVFIAMLALNMSKEVLSAFGLLNEKLTNFNNKATERNLAAFNDLQQKSQDSPLEYAELFEDVQEIKETSGQFNNYLDSLKSQMVAKIPQEDLKDYEVMDKSDYLDQAFFQGDRYSAEGQRFINYINNFRETTIKTITEIPDTLMRADKKDRLKATIIERFNTGDENGKSENRDGKKIDWLNYHYEGFPLVASLTKLTLLQSDIKSTQDDILKAMLQEQMASSLSMTNYTTLLEQPKSAYYQGETFDGAIVLGRKDGSTKPNEVNLKLDGRDLKEGDDFVIENGRVKLKVSAGSAGDHELKGNLIFKQDGEPIEVPVSQKFATITKPNAAVISADKMNVVYRGVSNPITISIPGIPDNKVSASASGLKKVSGSKYAMVPGTGRTVSIKASGTLPDGQGVSSTSEFRIKDIPRPSGTIRGEYGEVKMPRNNLEISTVGAMLEDFDFDLNLAISGFKFKVPGQPTVSVRGNKLDSRAKSALKRAGRGEAVQIFDIEAYITNNRSYKLKKVSPVVVELTN</sequence>
<evidence type="ECO:0000259" key="4">
    <source>
        <dbReference type="Pfam" id="PF21602"/>
    </source>
</evidence>
<dbReference type="InterPro" id="IPR048406">
    <property type="entry name" value="GldM_Ig-like-2"/>
</dbReference>
<dbReference type="InterPro" id="IPR019859">
    <property type="entry name" value="Motility-assoc_prot_GldM"/>
</dbReference>
<name>A0ABS9J4S2_9FLAO</name>
<dbReference type="InterPro" id="IPR022719">
    <property type="entry name" value="Motility-assoc_prot_GldM_C"/>
</dbReference>